<feature type="domain" description="Aminoacyl-tRNA synthetase class I anticodon-binding" evidence="11">
    <location>
        <begin position="378"/>
        <end position="434"/>
    </location>
</feature>
<evidence type="ECO:0000256" key="7">
    <source>
        <dbReference type="ARBA" id="ARBA00022917"/>
    </source>
</evidence>
<evidence type="ECO:0000256" key="3">
    <source>
        <dbReference type="ARBA" id="ARBA00022723"/>
    </source>
</evidence>
<keyword evidence="8 9" id="KW-0030">Aminoacyl-tRNA synthetase</keyword>
<evidence type="ECO:0000256" key="1">
    <source>
        <dbReference type="ARBA" id="ARBA00022490"/>
    </source>
</evidence>
<dbReference type="SUPFAM" id="SSF52374">
    <property type="entry name" value="Nucleotidylyl transferase"/>
    <property type="match status" value="1"/>
</dbReference>
<keyword evidence="2 9" id="KW-0436">Ligase</keyword>
<organism evidence="12 13">
    <name type="scientific">Rubrimonas cliftonensis</name>
    <dbReference type="NCBI Taxonomy" id="89524"/>
    <lineage>
        <taxon>Bacteria</taxon>
        <taxon>Pseudomonadati</taxon>
        <taxon>Pseudomonadota</taxon>
        <taxon>Alphaproteobacteria</taxon>
        <taxon>Rhodobacterales</taxon>
        <taxon>Paracoccaceae</taxon>
        <taxon>Rubrimonas</taxon>
    </lineage>
</organism>
<dbReference type="Pfam" id="PF00749">
    <property type="entry name" value="tRNA-synt_1c"/>
    <property type="match status" value="1"/>
</dbReference>
<keyword evidence="1" id="KW-0963">Cytoplasm</keyword>
<dbReference type="Gene3D" id="3.40.50.620">
    <property type="entry name" value="HUPs"/>
    <property type="match status" value="1"/>
</dbReference>
<evidence type="ECO:0000256" key="9">
    <source>
        <dbReference type="RuleBase" id="RU363037"/>
    </source>
</evidence>
<dbReference type="PRINTS" id="PR00987">
    <property type="entry name" value="TRNASYNTHGLU"/>
</dbReference>
<dbReference type="Pfam" id="PF19269">
    <property type="entry name" value="Anticodon_2"/>
    <property type="match status" value="1"/>
</dbReference>
<evidence type="ECO:0000259" key="11">
    <source>
        <dbReference type="Pfam" id="PF19269"/>
    </source>
</evidence>
<protein>
    <submittedName>
        <fullName evidence="12">Glutamyl-tRNA synthetase /glutamate--tRNA(Gln) ligase</fullName>
    </submittedName>
</protein>
<keyword evidence="5" id="KW-0862">Zinc</keyword>
<gene>
    <name evidence="12" type="ORF">SAMN05444370_101281</name>
</gene>
<dbReference type="InterPro" id="IPR008925">
    <property type="entry name" value="aa_tRNA-synth_I_cd-bd_sf"/>
</dbReference>
<dbReference type="RefSeq" id="WP_093247680.1">
    <property type="nucleotide sequence ID" value="NZ_FNQM01000001.1"/>
</dbReference>
<evidence type="ECO:0000313" key="12">
    <source>
        <dbReference type="EMBL" id="SDZ77381.1"/>
    </source>
</evidence>
<dbReference type="SUPFAM" id="SSF48163">
    <property type="entry name" value="An anticodon-binding domain of class I aminoacyl-tRNA synthetases"/>
    <property type="match status" value="1"/>
</dbReference>
<accession>A0A1H3VRS2</accession>
<sequence>MTLTRFAPSPTGLLHAGNLRTALMNWLLARRDGGGFLLRLDDTDAARSEARFADAIRADLRWLGLGWDREAAQSDRLDRYALAADRLRAAGRLYPAWDTPEELEFRRRVQRSRGLPPVYDRAALKLDEAGRAALGAEGRRPHWRFLLAPEAVEWVDGVLGPQRVDPASLSDPVLIREDGTVLYTLASVVDDAELGVTDVVRGADHVTNTAVQIQLFGALGAAAPRFAHHSLLTGPGGAGLSKRDGAASLAEMRAEGIEPQALVSLLARLGSSRDVALTTLAEEAAGFDLAAFGAAPVAFDPEQLRRLSAQAVRATDFAGAAPRLAALGIEGPKAAAFWEAVRPNLDRVSDAAGWWALIHDPQPADAGEDADFVAQAMALLPPRPWGPETWGAWTGAVKAATGRKGRALYMPLRRALTGRDHGPDMAALMPLLEKP</sequence>
<dbReference type="InterPro" id="IPR049940">
    <property type="entry name" value="GluQ/Sye"/>
</dbReference>
<evidence type="ECO:0000256" key="5">
    <source>
        <dbReference type="ARBA" id="ARBA00022833"/>
    </source>
</evidence>
<dbReference type="InterPro" id="IPR000924">
    <property type="entry name" value="Glu/Gln-tRNA-synth"/>
</dbReference>
<dbReference type="PROSITE" id="PS00178">
    <property type="entry name" value="AA_TRNA_LIGASE_I"/>
    <property type="match status" value="1"/>
</dbReference>
<keyword evidence="4 9" id="KW-0547">Nucleotide-binding</keyword>
<dbReference type="GO" id="GO:0000049">
    <property type="term" value="F:tRNA binding"/>
    <property type="evidence" value="ECO:0007669"/>
    <property type="project" value="InterPro"/>
</dbReference>
<dbReference type="Proteomes" id="UP000198703">
    <property type="component" value="Unassembled WGS sequence"/>
</dbReference>
<dbReference type="Gene3D" id="1.10.10.350">
    <property type="match status" value="1"/>
</dbReference>
<evidence type="ECO:0000256" key="4">
    <source>
        <dbReference type="ARBA" id="ARBA00022741"/>
    </source>
</evidence>
<dbReference type="AlphaFoldDB" id="A0A1H3VRS2"/>
<dbReference type="EMBL" id="FNQM01000001">
    <property type="protein sequence ID" value="SDZ77381.1"/>
    <property type="molecule type" value="Genomic_DNA"/>
</dbReference>
<dbReference type="STRING" id="89524.SAMN05444370_101281"/>
<dbReference type="GO" id="GO:0006424">
    <property type="term" value="P:glutamyl-tRNA aminoacylation"/>
    <property type="evidence" value="ECO:0007669"/>
    <property type="project" value="TreeGrafter"/>
</dbReference>
<dbReference type="InterPro" id="IPR014729">
    <property type="entry name" value="Rossmann-like_a/b/a_fold"/>
</dbReference>
<evidence type="ECO:0000256" key="8">
    <source>
        <dbReference type="ARBA" id="ARBA00023146"/>
    </source>
</evidence>
<evidence type="ECO:0000256" key="6">
    <source>
        <dbReference type="ARBA" id="ARBA00022840"/>
    </source>
</evidence>
<reference evidence="12 13" key="1">
    <citation type="submission" date="2016-10" db="EMBL/GenBank/DDBJ databases">
        <authorList>
            <person name="de Groot N.N."/>
        </authorList>
    </citation>
    <scope>NUCLEOTIDE SEQUENCE [LARGE SCALE GENOMIC DNA]</scope>
    <source>
        <strain evidence="12 13">DSM 15345</strain>
    </source>
</reference>
<dbReference type="OrthoDB" id="9807503at2"/>
<dbReference type="PANTHER" id="PTHR43311:SF1">
    <property type="entry name" value="GLUTAMYL-Q TRNA(ASP) SYNTHETASE"/>
    <property type="match status" value="1"/>
</dbReference>
<dbReference type="PANTHER" id="PTHR43311">
    <property type="entry name" value="GLUTAMATE--TRNA LIGASE"/>
    <property type="match status" value="1"/>
</dbReference>
<dbReference type="GO" id="GO:0005829">
    <property type="term" value="C:cytosol"/>
    <property type="evidence" value="ECO:0007669"/>
    <property type="project" value="TreeGrafter"/>
</dbReference>
<evidence type="ECO:0000313" key="13">
    <source>
        <dbReference type="Proteomes" id="UP000198703"/>
    </source>
</evidence>
<evidence type="ECO:0000259" key="10">
    <source>
        <dbReference type="Pfam" id="PF00749"/>
    </source>
</evidence>
<keyword evidence="6 9" id="KW-0067">ATP-binding</keyword>
<keyword evidence="7 9" id="KW-0648">Protein biosynthesis</keyword>
<dbReference type="GO" id="GO:0005524">
    <property type="term" value="F:ATP binding"/>
    <property type="evidence" value="ECO:0007669"/>
    <property type="project" value="UniProtKB-KW"/>
</dbReference>
<proteinExistence type="inferred from homology"/>
<name>A0A1H3VRS2_9RHOB</name>
<dbReference type="GO" id="GO:0004818">
    <property type="term" value="F:glutamate-tRNA ligase activity"/>
    <property type="evidence" value="ECO:0007669"/>
    <property type="project" value="TreeGrafter"/>
</dbReference>
<keyword evidence="3" id="KW-0479">Metal-binding</keyword>
<comment type="similarity">
    <text evidence="9">Belongs to the class-I aminoacyl-tRNA synthetase family.</text>
</comment>
<dbReference type="InterPro" id="IPR020058">
    <property type="entry name" value="Glu/Gln-tRNA-synth_Ib_cat-dom"/>
</dbReference>
<keyword evidence="13" id="KW-1185">Reference proteome</keyword>
<dbReference type="InterPro" id="IPR020751">
    <property type="entry name" value="aa-tRNA-synth_I_codon-bd_sub2"/>
</dbReference>
<evidence type="ECO:0000256" key="2">
    <source>
        <dbReference type="ARBA" id="ARBA00022598"/>
    </source>
</evidence>
<dbReference type="InterPro" id="IPR001412">
    <property type="entry name" value="aa-tRNA-synth_I_CS"/>
</dbReference>
<feature type="domain" description="Glutamyl/glutaminyl-tRNA synthetase class Ib catalytic" evidence="10">
    <location>
        <begin position="3"/>
        <end position="282"/>
    </location>
</feature>
<dbReference type="InterPro" id="IPR045462">
    <property type="entry name" value="aa-tRNA-synth_I_cd-bd"/>
</dbReference>